<dbReference type="InterPro" id="IPR000232">
    <property type="entry name" value="HSF_DNA-bd"/>
</dbReference>
<dbReference type="SMART" id="SM00415">
    <property type="entry name" value="HSF"/>
    <property type="match status" value="1"/>
</dbReference>
<dbReference type="Gene3D" id="1.10.10.10">
    <property type="entry name" value="Winged helix-like DNA-binding domain superfamily/Winged helix DNA-binding domain"/>
    <property type="match status" value="1"/>
</dbReference>
<evidence type="ECO:0000256" key="6">
    <source>
        <dbReference type="RuleBase" id="RU004020"/>
    </source>
</evidence>
<dbReference type="GO" id="GO:0003700">
    <property type="term" value="F:DNA-binding transcription factor activity"/>
    <property type="evidence" value="ECO:0007669"/>
    <property type="project" value="InterPro"/>
</dbReference>
<proteinExistence type="inferred from homology"/>
<evidence type="ECO:0000259" key="8">
    <source>
        <dbReference type="SMART" id="SM00415"/>
    </source>
</evidence>
<feature type="domain" description="HSF-type DNA-binding" evidence="8">
    <location>
        <begin position="96"/>
        <end position="201"/>
    </location>
</feature>
<sequence length="256" mass="30105">MTKFHQDRTEERRRNLEIEKMNKKLKSDETKTSPMNRLASVSEQYRSSILAEPDNSFVSALSAVQFLTSRKRNVRESSDESLEKTQKKKLCPNTHQLPMFLSKTYHLIDRCDPEIATWSSSGDSFVIKNVDHFAAYVLPKYFKHSNFSSFARQLNIYGFRKLTAEPILSADFDARTANYVSFYHEKFKRESPELMKDIKRATKSDHQSKDDMCSLKTEIVHLKEIITRMSNEYDRKLAEMKFEFNQKVTRLSFLRI</sequence>
<dbReference type="Pfam" id="PF00447">
    <property type="entry name" value="HSF_DNA-bind"/>
    <property type="match status" value="1"/>
</dbReference>
<comment type="similarity">
    <text evidence="6">Belongs to the HSF family.</text>
</comment>
<evidence type="ECO:0000256" key="2">
    <source>
        <dbReference type="ARBA" id="ARBA00023015"/>
    </source>
</evidence>
<dbReference type="InterPro" id="IPR036390">
    <property type="entry name" value="WH_DNA-bd_sf"/>
</dbReference>
<dbReference type="AlphaFoldDB" id="A0A7S2SEN8"/>
<dbReference type="GO" id="GO:0043565">
    <property type="term" value="F:sequence-specific DNA binding"/>
    <property type="evidence" value="ECO:0007669"/>
    <property type="project" value="InterPro"/>
</dbReference>
<organism evidence="9">
    <name type="scientific">Eucampia antarctica</name>
    <dbReference type="NCBI Taxonomy" id="49252"/>
    <lineage>
        <taxon>Eukaryota</taxon>
        <taxon>Sar</taxon>
        <taxon>Stramenopiles</taxon>
        <taxon>Ochrophyta</taxon>
        <taxon>Bacillariophyta</taxon>
        <taxon>Mediophyceae</taxon>
        <taxon>Biddulphiophycidae</taxon>
        <taxon>Hemiaulales</taxon>
        <taxon>Hemiaulaceae</taxon>
        <taxon>Eucampia</taxon>
    </lineage>
</organism>
<dbReference type="GO" id="GO:0005634">
    <property type="term" value="C:nucleus"/>
    <property type="evidence" value="ECO:0007669"/>
    <property type="project" value="UniProtKB-SubCell"/>
</dbReference>
<evidence type="ECO:0000256" key="5">
    <source>
        <dbReference type="ARBA" id="ARBA00023242"/>
    </source>
</evidence>
<reference evidence="9" key="1">
    <citation type="submission" date="2021-01" db="EMBL/GenBank/DDBJ databases">
        <authorList>
            <person name="Corre E."/>
            <person name="Pelletier E."/>
            <person name="Niang G."/>
            <person name="Scheremetjew M."/>
            <person name="Finn R."/>
            <person name="Kale V."/>
            <person name="Holt S."/>
            <person name="Cochrane G."/>
            <person name="Meng A."/>
            <person name="Brown T."/>
            <person name="Cohen L."/>
        </authorList>
    </citation>
    <scope>NUCLEOTIDE SEQUENCE</scope>
    <source>
        <strain evidence="9">CCMP1452</strain>
    </source>
</reference>
<dbReference type="SUPFAM" id="SSF46785">
    <property type="entry name" value="Winged helix' DNA-binding domain"/>
    <property type="match status" value="1"/>
</dbReference>
<dbReference type="EMBL" id="HBHI01028158">
    <property type="protein sequence ID" value="CAD9697898.1"/>
    <property type="molecule type" value="Transcribed_RNA"/>
</dbReference>
<evidence type="ECO:0000256" key="1">
    <source>
        <dbReference type="ARBA" id="ARBA00004123"/>
    </source>
</evidence>
<evidence type="ECO:0000256" key="3">
    <source>
        <dbReference type="ARBA" id="ARBA00023125"/>
    </source>
</evidence>
<comment type="subcellular location">
    <subcellularLocation>
        <location evidence="1">Nucleus</location>
    </subcellularLocation>
</comment>
<name>A0A7S2SEN8_9STRA</name>
<gene>
    <name evidence="9" type="ORF">EANT1437_LOCUS14431</name>
</gene>
<dbReference type="InterPro" id="IPR036388">
    <property type="entry name" value="WH-like_DNA-bd_sf"/>
</dbReference>
<protein>
    <recommendedName>
        <fullName evidence="8">HSF-type DNA-binding domain-containing protein</fullName>
    </recommendedName>
</protein>
<feature type="region of interest" description="Disordered" evidence="7">
    <location>
        <begin position="1"/>
        <end position="38"/>
    </location>
</feature>
<keyword evidence="5" id="KW-0539">Nucleus</keyword>
<accession>A0A7S2SEN8</accession>
<keyword evidence="3" id="KW-0238">DNA-binding</keyword>
<feature type="compositionally biased region" description="Basic and acidic residues" evidence="7">
    <location>
        <begin position="1"/>
        <end position="31"/>
    </location>
</feature>
<dbReference type="PANTHER" id="PTHR10015">
    <property type="entry name" value="HEAT SHOCK TRANSCRIPTION FACTOR"/>
    <property type="match status" value="1"/>
</dbReference>
<dbReference type="FunFam" id="1.10.10.10:FF:000027">
    <property type="entry name" value="Heat shock transcription factor 1"/>
    <property type="match status" value="1"/>
</dbReference>
<dbReference type="PRINTS" id="PR00056">
    <property type="entry name" value="HSFDOMAIN"/>
</dbReference>
<keyword evidence="2" id="KW-0805">Transcription regulation</keyword>
<dbReference type="PANTHER" id="PTHR10015:SF206">
    <property type="entry name" value="HSF-TYPE DNA-BINDING DOMAIN-CONTAINING PROTEIN"/>
    <property type="match status" value="1"/>
</dbReference>
<evidence type="ECO:0000256" key="7">
    <source>
        <dbReference type="SAM" id="MobiDB-lite"/>
    </source>
</evidence>
<keyword evidence="4" id="KW-0804">Transcription</keyword>
<evidence type="ECO:0000313" key="9">
    <source>
        <dbReference type="EMBL" id="CAD9697898.1"/>
    </source>
</evidence>
<evidence type="ECO:0000256" key="4">
    <source>
        <dbReference type="ARBA" id="ARBA00023163"/>
    </source>
</evidence>